<evidence type="ECO:0000256" key="5">
    <source>
        <dbReference type="ARBA" id="ARBA00023136"/>
    </source>
</evidence>
<keyword evidence="5 7" id="KW-0472">Membrane</keyword>
<sequence length="310" mass="35396">MTTDARRCYHVDFSLSMLHPRFWGAWLVIAALSVLAYIPLRVRHWVAVCLVPIFRPVLRKPVRIATANINACYPNMDRAERDALINELCYTFLMVGMGMGTLAVRDKAFLEDKIHFTGMEHVRAAQAQGRPIVFLVPHMFGIEYAGVGLSMAGLPMLGMVKHHRNPVFNWLSCRQRARFGGKLFHRNAGLPSVIRELKQGYSFFYLPDQDHGLDKSEFAPFFSTEKATLPVISRIAHCADAVVLPLTVGLENMHVQVTIDAPLELERVDKPTEARILNEQMERLIDRHRGQYMWFLKVLKTRPPGEARLY</sequence>
<keyword evidence="6 8" id="KW-0012">Acyltransferase</keyword>
<evidence type="ECO:0000313" key="8">
    <source>
        <dbReference type="EMBL" id="ADN76360.1"/>
    </source>
</evidence>
<dbReference type="PANTHER" id="PTHR30606">
    <property type="entry name" value="LIPID A BIOSYNTHESIS LAUROYL ACYLTRANSFERASE"/>
    <property type="match status" value="1"/>
</dbReference>
<dbReference type="PIRSF" id="PIRSF026649">
    <property type="entry name" value="MsbB"/>
    <property type="match status" value="1"/>
</dbReference>
<reference evidence="8 9" key="1">
    <citation type="journal article" date="2010" name="Stand. Genomic Sci.">
        <title>Complete genome sequence of Ferrimonas balearica type strain (PAT).</title>
        <authorList>
            <person name="Nolan M."/>
            <person name="Sikorski J."/>
            <person name="Davenport K."/>
            <person name="Lucas S."/>
            <person name="Glavina Del Rio T."/>
            <person name="Tice H."/>
            <person name="Cheng J."/>
            <person name="Goodwin L."/>
            <person name="Pitluck S."/>
            <person name="Liolios K."/>
            <person name="Ivanova N."/>
            <person name="Mavromatis K."/>
            <person name="Ovchinnikova G."/>
            <person name="Pati A."/>
            <person name="Chen A."/>
            <person name="Palaniappan K."/>
            <person name="Land M."/>
            <person name="Hauser L."/>
            <person name="Chang Y."/>
            <person name="Jeffries C."/>
            <person name="Tapia R."/>
            <person name="Brettin T."/>
            <person name="Detter J."/>
            <person name="Han C."/>
            <person name="Yasawong M."/>
            <person name="Rohde M."/>
            <person name="Tindall B."/>
            <person name="Goker M."/>
            <person name="Woyke T."/>
            <person name="Bristow J."/>
            <person name="Eisen J."/>
            <person name="Markowitz V."/>
            <person name="Hugenholtz P."/>
            <person name="Kyrpides N."/>
            <person name="Klenk H."/>
            <person name="Lapidus A."/>
        </authorList>
    </citation>
    <scope>NUCLEOTIDE SEQUENCE [LARGE SCALE GENOMIC DNA]</scope>
    <source>
        <strain evidence="9">DSM 9799 / CCM 4581 / KCTC 23876 / PAT</strain>
    </source>
</reference>
<dbReference type="GO" id="GO:0016746">
    <property type="term" value="F:acyltransferase activity"/>
    <property type="evidence" value="ECO:0007669"/>
    <property type="project" value="UniProtKB-KW"/>
</dbReference>
<evidence type="ECO:0000256" key="1">
    <source>
        <dbReference type="ARBA" id="ARBA00004533"/>
    </source>
</evidence>
<dbReference type="GO" id="GO:0005886">
    <property type="term" value="C:plasma membrane"/>
    <property type="evidence" value="ECO:0007669"/>
    <property type="project" value="UniProtKB-SubCell"/>
</dbReference>
<dbReference type="RefSeq" id="WP_013345666.1">
    <property type="nucleotide sequence ID" value="NC_014541.1"/>
</dbReference>
<gene>
    <name evidence="8" type="ordered locus">Fbal_2157</name>
</gene>
<feature type="transmembrane region" description="Helical" evidence="7">
    <location>
        <begin position="22"/>
        <end position="40"/>
    </location>
</feature>
<evidence type="ECO:0000256" key="3">
    <source>
        <dbReference type="ARBA" id="ARBA00022519"/>
    </source>
</evidence>
<dbReference type="OrthoDB" id="9803456at2"/>
<dbReference type="PANTHER" id="PTHR30606:SF4">
    <property type="entry name" value="LIPID A BIOSYNTHESIS MYRISTOYLTRANSFERASE"/>
    <property type="match status" value="1"/>
</dbReference>
<accession>E1SVM9</accession>
<evidence type="ECO:0000256" key="7">
    <source>
        <dbReference type="SAM" id="Phobius"/>
    </source>
</evidence>
<keyword evidence="4 8" id="KW-0808">Transferase</keyword>
<keyword evidence="9" id="KW-1185">Reference proteome</keyword>
<dbReference type="CDD" id="cd07984">
    <property type="entry name" value="LPLAT_LABLAT-like"/>
    <property type="match status" value="1"/>
</dbReference>
<keyword evidence="3" id="KW-0997">Cell inner membrane</keyword>
<evidence type="ECO:0000256" key="2">
    <source>
        <dbReference type="ARBA" id="ARBA00022475"/>
    </source>
</evidence>
<dbReference type="GeneID" id="67182358"/>
<name>E1SVM9_FERBD</name>
<keyword evidence="7" id="KW-0812">Transmembrane</keyword>
<dbReference type="EMBL" id="CP002209">
    <property type="protein sequence ID" value="ADN76360.1"/>
    <property type="molecule type" value="Genomic_DNA"/>
</dbReference>
<dbReference type="GO" id="GO:0009247">
    <property type="term" value="P:glycolipid biosynthetic process"/>
    <property type="evidence" value="ECO:0007669"/>
    <property type="project" value="UniProtKB-ARBA"/>
</dbReference>
<proteinExistence type="predicted"/>
<dbReference type="KEGG" id="fbl:Fbal_2157"/>
<keyword evidence="2" id="KW-1003">Cell membrane</keyword>
<comment type="subcellular location">
    <subcellularLocation>
        <location evidence="1">Cell inner membrane</location>
    </subcellularLocation>
</comment>
<dbReference type="AlphaFoldDB" id="E1SVM9"/>
<evidence type="ECO:0000313" key="9">
    <source>
        <dbReference type="Proteomes" id="UP000006683"/>
    </source>
</evidence>
<keyword evidence="7" id="KW-1133">Transmembrane helix</keyword>
<protein>
    <submittedName>
        <fullName evidence="8">Lipid A biosynthesis (KDO)2-(Lauroyl)-lipid IVA acyltransferase</fullName>
    </submittedName>
</protein>
<dbReference type="eggNOG" id="COG1560">
    <property type="taxonomic scope" value="Bacteria"/>
</dbReference>
<evidence type="ECO:0000256" key="4">
    <source>
        <dbReference type="ARBA" id="ARBA00022679"/>
    </source>
</evidence>
<dbReference type="Pfam" id="PF03279">
    <property type="entry name" value="Lip_A_acyltrans"/>
    <property type="match status" value="1"/>
</dbReference>
<organism evidence="8 9">
    <name type="scientific">Ferrimonas balearica (strain DSM 9799 / CCM 4581 / KCTC 23876 / PAT)</name>
    <dbReference type="NCBI Taxonomy" id="550540"/>
    <lineage>
        <taxon>Bacteria</taxon>
        <taxon>Pseudomonadati</taxon>
        <taxon>Pseudomonadota</taxon>
        <taxon>Gammaproteobacteria</taxon>
        <taxon>Alteromonadales</taxon>
        <taxon>Ferrimonadaceae</taxon>
        <taxon>Ferrimonas</taxon>
    </lineage>
</organism>
<dbReference type="InterPro" id="IPR004960">
    <property type="entry name" value="LipA_acyltrans"/>
</dbReference>
<dbReference type="HOGENOM" id="CLU_049421_1_0_6"/>
<dbReference type="STRING" id="550540.Fbal_2157"/>
<evidence type="ECO:0000256" key="6">
    <source>
        <dbReference type="ARBA" id="ARBA00023315"/>
    </source>
</evidence>
<dbReference type="Proteomes" id="UP000006683">
    <property type="component" value="Chromosome"/>
</dbReference>